<dbReference type="GO" id="GO:0036424">
    <property type="term" value="F:L-phosphoserine phosphatase activity"/>
    <property type="evidence" value="ECO:0007669"/>
    <property type="project" value="TreeGrafter"/>
</dbReference>
<evidence type="ECO:0000313" key="3">
    <source>
        <dbReference type="Proteomes" id="UP000001171"/>
    </source>
</evidence>
<reference evidence="2 3" key="1">
    <citation type="journal article" date="2004" name="Proc. Natl. Acad. Sci. U.S.A.">
        <title>Genome sequence of the deep-sea gamma-proteobacterium Idiomarina loihiensis reveals amino acid fermentation as a source of carbon and energy.</title>
        <authorList>
            <person name="Hou S."/>
            <person name="Saw J.H."/>
            <person name="Lee K.S."/>
            <person name="Freitas T.A."/>
            <person name="Belisle C."/>
            <person name="Kawarabayasi Y."/>
            <person name="Donachie S.P."/>
            <person name="Pikina A."/>
            <person name="Galperin M.Y."/>
            <person name="Koonin E.V."/>
            <person name="Makarova K.S."/>
            <person name="Omelchenko M.V."/>
            <person name="Sorokin A."/>
            <person name="Wolf Y.I."/>
            <person name="Li Q.X."/>
            <person name="Keum Y.S."/>
            <person name="Campbell S."/>
            <person name="Denery J."/>
            <person name="Aizawa S."/>
            <person name="Shibata S."/>
            <person name="Malahoff A."/>
            <person name="Alam M."/>
        </authorList>
    </citation>
    <scope>NUCLEOTIDE SEQUENCE [LARGE SCALE GENOMIC DNA]</scope>
    <source>
        <strain evidence="3">ATCC BAA-735 / DSM 15497 / L2-TR</strain>
    </source>
</reference>
<dbReference type="Pfam" id="PF12710">
    <property type="entry name" value="HAD"/>
    <property type="match status" value="1"/>
</dbReference>
<dbReference type="PANTHER" id="PTHR43344:SF14">
    <property type="entry name" value="HAD-IB FAMILY HYDROLASE"/>
    <property type="match status" value="1"/>
</dbReference>
<dbReference type="GeneID" id="41335939"/>
<dbReference type="Gene3D" id="1.20.1440.100">
    <property type="entry name" value="SG protein - dephosphorylation function"/>
    <property type="match status" value="1"/>
</dbReference>
<dbReference type="OrthoDB" id="9784466at2"/>
<accession>Q5R130</accession>
<feature type="transmembrane region" description="Helical" evidence="1">
    <location>
        <begin position="31"/>
        <end position="50"/>
    </location>
</feature>
<dbReference type="RefSeq" id="WP_011234037.1">
    <property type="nucleotide sequence ID" value="NC_006512.1"/>
</dbReference>
<dbReference type="GO" id="GO:0005737">
    <property type="term" value="C:cytoplasm"/>
    <property type="evidence" value="ECO:0007669"/>
    <property type="project" value="TreeGrafter"/>
</dbReference>
<proteinExistence type="predicted"/>
<dbReference type="HOGENOM" id="CLU_052657_2_0_6"/>
<evidence type="ECO:0000256" key="1">
    <source>
        <dbReference type="SAM" id="Phobius"/>
    </source>
</evidence>
<dbReference type="Proteomes" id="UP000001171">
    <property type="component" value="Chromosome"/>
</dbReference>
<dbReference type="SUPFAM" id="SSF56784">
    <property type="entry name" value="HAD-like"/>
    <property type="match status" value="1"/>
</dbReference>
<keyword evidence="1" id="KW-1133">Transmembrane helix</keyword>
<keyword evidence="1" id="KW-0472">Membrane</keyword>
<dbReference type="AlphaFoldDB" id="Q5R130"/>
<gene>
    <name evidence="2" type="primary">serB_1</name>
    <name evidence="2" type="ordered locus">IL0785</name>
</gene>
<dbReference type="InterPro" id="IPR050582">
    <property type="entry name" value="HAD-like_SerB"/>
</dbReference>
<dbReference type="KEGG" id="ilo:IL0785"/>
<dbReference type="InterPro" id="IPR023214">
    <property type="entry name" value="HAD_sf"/>
</dbReference>
<dbReference type="InterPro" id="IPR006385">
    <property type="entry name" value="HAD_hydro_SerB1"/>
</dbReference>
<dbReference type="STRING" id="283942.IL0785"/>
<dbReference type="InterPro" id="IPR036412">
    <property type="entry name" value="HAD-like_sf"/>
</dbReference>
<name>Q5R130_IDILO</name>
<organism evidence="2 3">
    <name type="scientific">Idiomarina loihiensis (strain ATCC BAA-735 / DSM 15497 / L2-TR)</name>
    <dbReference type="NCBI Taxonomy" id="283942"/>
    <lineage>
        <taxon>Bacteria</taxon>
        <taxon>Pseudomonadati</taxon>
        <taxon>Pseudomonadota</taxon>
        <taxon>Gammaproteobacteria</taxon>
        <taxon>Alteromonadales</taxon>
        <taxon>Idiomarinaceae</taxon>
        <taxon>Idiomarina</taxon>
    </lineage>
</organism>
<keyword evidence="1" id="KW-0812">Transmembrane</keyword>
<dbReference type="EMBL" id="AE017340">
    <property type="protein sequence ID" value="AAV81626.1"/>
    <property type="molecule type" value="Genomic_DNA"/>
</dbReference>
<sequence length="206" mass="23557">MNLALFDFDGTITNQDTYTKFLLYATPKHRVIAALILASPIIILYKLGLLKASRTRPALSRIVFWNRRAPEVLESAKEFAEHYLPSVTREEALAKIEWHKQRGDEIYVVSASLNSYLSFWCNAQGIKFICSELELKNNKLTGRYVSGDCSLDNKVKGIKRTLDLSAFETIFAYGDTEEDMPMLALADEKYFRWQRMSELAEPSDAL</sequence>
<keyword evidence="3" id="KW-1185">Reference proteome</keyword>
<dbReference type="GO" id="GO:0000287">
    <property type="term" value="F:magnesium ion binding"/>
    <property type="evidence" value="ECO:0007669"/>
    <property type="project" value="TreeGrafter"/>
</dbReference>
<protein>
    <submittedName>
        <fullName evidence="2">Phosphoserine phosphatase</fullName>
    </submittedName>
</protein>
<dbReference type="eggNOG" id="COG0560">
    <property type="taxonomic scope" value="Bacteria"/>
</dbReference>
<evidence type="ECO:0000313" key="2">
    <source>
        <dbReference type="EMBL" id="AAV81626.1"/>
    </source>
</evidence>
<dbReference type="Gene3D" id="3.40.50.1000">
    <property type="entry name" value="HAD superfamily/HAD-like"/>
    <property type="match status" value="1"/>
</dbReference>
<dbReference type="GO" id="GO:0006564">
    <property type="term" value="P:L-serine biosynthetic process"/>
    <property type="evidence" value="ECO:0007669"/>
    <property type="project" value="TreeGrafter"/>
</dbReference>
<dbReference type="PANTHER" id="PTHR43344">
    <property type="entry name" value="PHOSPHOSERINE PHOSPHATASE"/>
    <property type="match status" value="1"/>
</dbReference>
<dbReference type="NCBIfam" id="TIGR01488">
    <property type="entry name" value="HAD-SF-IB"/>
    <property type="match status" value="1"/>
</dbReference>
<dbReference type="NCBIfam" id="TIGR01490">
    <property type="entry name" value="HAD-SF-IB-hyp1"/>
    <property type="match status" value="1"/>
</dbReference>